<proteinExistence type="predicted"/>
<organism evidence="1 2">
    <name type="scientific">Streblomastix strix</name>
    <dbReference type="NCBI Taxonomy" id="222440"/>
    <lineage>
        <taxon>Eukaryota</taxon>
        <taxon>Metamonada</taxon>
        <taxon>Preaxostyla</taxon>
        <taxon>Oxymonadida</taxon>
        <taxon>Streblomastigidae</taxon>
        <taxon>Streblomastix</taxon>
    </lineage>
</organism>
<dbReference type="AlphaFoldDB" id="A0A5J4X1V0"/>
<dbReference type="Proteomes" id="UP000324800">
    <property type="component" value="Unassembled WGS sequence"/>
</dbReference>
<reference evidence="1 2" key="1">
    <citation type="submission" date="2019-03" db="EMBL/GenBank/DDBJ databases">
        <title>Single cell metagenomics reveals metabolic interactions within the superorganism composed of flagellate Streblomastix strix and complex community of Bacteroidetes bacteria on its surface.</title>
        <authorList>
            <person name="Treitli S.C."/>
            <person name="Kolisko M."/>
            <person name="Husnik F."/>
            <person name="Keeling P."/>
            <person name="Hampl V."/>
        </authorList>
    </citation>
    <scope>NUCLEOTIDE SEQUENCE [LARGE SCALE GENOMIC DNA]</scope>
    <source>
        <strain evidence="1">ST1C</strain>
    </source>
</reference>
<name>A0A5J4X1V0_9EUKA</name>
<comment type="caution">
    <text evidence="1">The sequence shown here is derived from an EMBL/GenBank/DDBJ whole genome shotgun (WGS) entry which is preliminary data.</text>
</comment>
<evidence type="ECO:0000313" key="2">
    <source>
        <dbReference type="Proteomes" id="UP000324800"/>
    </source>
</evidence>
<protein>
    <submittedName>
        <fullName evidence="1">Uncharacterized protein</fullName>
    </submittedName>
</protein>
<sequence>MKLTPQGFLVVNNLQLLDTDFLQKIILFEQQGYQIQQQINTIIQDIGQLQADVQVKNQELTRQTYFRGYFATNDEILALQSSAVGDYAYSAEELKVWVYEDHLVETDKMVPDQVTPASDNTPLEDSAENTATCKKATANIYARSDHTHHVNLSNEAPLKDTGTGTAGSANIYASATHYHYLDVDTSSINDHVHPQQLTYYGDDTATKFIKTGGLATEVLYANGDTVNGVVDVYSQQFNIILIKFNTQQYSSSLAL</sequence>
<evidence type="ECO:0000313" key="1">
    <source>
        <dbReference type="EMBL" id="KAA6401248.1"/>
    </source>
</evidence>
<dbReference type="EMBL" id="SNRW01000421">
    <property type="protein sequence ID" value="KAA6401248.1"/>
    <property type="molecule type" value="Genomic_DNA"/>
</dbReference>
<accession>A0A5J4X1V0</accession>
<gene>
    <name evidence="1" type="ORF">EZS28_003230</name>
</gene>